<accession>A0A4R9GJT5</accession>
<feature type="compositionally biased region" description="Polar residues" evidence="1">
    <location>
        <begin position="571"/>
        <end position="587"/>
    </location>
</feature>
<dbReference type="Proteomes" id="UP000298458">
    <property type="component" value="Unassembled WGS sequence"/>
</dbReference>
<proteinExistence type="predicted"/>
<protein>
    <submittedName>
        <fullName evidence="2">Uncharacterized protein</fullName>
    </submittedName>
</protein>
<name>A0A4R9GJT5_9LEPT</name>
<gene>
    <name evidence="2" type="ORF">EHO60_01220</name>
</gene>
<dbReference type="RefSeq" id="WP_135766335.1">
    <property type="nucleotide sequence ID" value="NZ_RQET01000001.1"/>
</dbReference>
<organism evidence="2 3">
    <name type="scientific">Leptospira fletcheri</name>
    <dbReference type="NCBI Taxonomy" id="2484981"/>
    <lineage>
        <taxon>Bacteria</taxon>
        <taxon>Pseudomonadati</taxon>
        <taxon>Spirochaetota</taxon>
        <taxon>Spirochaetia</taxon>
        <taxon>Leptospirales</taxon>
        <taxon>Leptospiraceae</taxon>
        <taxon>Leptospira</taxon>
    </lineage>
</organism>
<evidence type="ECO:0000313" key="3">
    <source>
        <dbReference type="Proteomes" id="UP000298458"/>
    </source>
</evidence>
<dbReference type="OrthoDB" id="339749at2"/>
<feature type="region of interest" description="Disordered" evidence="1">
    <location>
        <begin position="571"/>
        <end position="591"/>
    </location>
</feature>
<comment type="caution">
    <text evidence="2">The sequence shown here is derived from an EMBL/GenBank/DDBJ whole genome shotgun (WGS) entry which is preliminary data.</text>
</comment>
<dbReference type="AlphaFoldDB" id="A0A4R9GJT5"/>
<evidence type="ECO:0000256" key="1">
    <source>
        <dbReference type="SAM" id="MobiDB-lite"/>
    </source>
</evidence>
<dbReference type="EMBL" id="RQET01000001">
    <property type="protein sequence ID" value="TGK13994.1"/>
    <property type="molecule type" value="Genomic_DNA"/>
</dbReference>
<dbReference type="PROSITE" id="PS51257">
    <property type="entry name" value="PROKAR_LIPOPROTEIN"/>
    <property type="match status" value="1"/>
</dbReference>
<reference evidence="2" key="1">
    <citation type="journal article" date="2019" name="PLoS Negl. Trop. Dis.">
        <title>Revisiting the worldwide diversity of Leptospira species in the environment.</title>
        <authorList>
            <person name="Vincent A.T."/>
            <person name="Schiettekatte O."/>
            <person name="Bourhy P."/>
            <person name="Veyrier F.J."/>
            <person name="Picardeau M."/>
        </authorList>
    </citation>
    <scope>NUCLEOTIDE SEQUENCE [LARGE SCALE GENOMIC DNA]</scope>
    <source>
        <strain evidence="2">SSW15</strain>
    </source>
</reference>
<sequence>MIGKRFWIYTTLFLSLACKSKEGTIDNPSSFFDNLQNNGGLKLFNLLDNYPSLKAGFQSLQPIPFNDRLEGSMTIPYRDDIVGFLRSSSDMLLKPEAHVRQSLLKVHDLLDRIQNAPNQAFDTLQPWLENLRTYPKPVLRSLAPLSQNALSFMYATYSKSDMQTKFQELAAVLRDPEIRILFVELEDVLDKALNQNPTAKGALQGLLEGMVDPSLIADRVMKQKLIQIISSVGESFQQRAGFSDFKSSDTVLKELIINLQKFYTAQGSVYSDPTLTDYTDPVYPSEFSIVLTEAFRFLKPMLSRGGTFTSDPNAVLSLKLAQNLANFDFSRNISGVDFSLKELIRMDAQGKDRVNDTSSSPVTALESLMFLLTLSDKFGYRWENPADTTMMRLEPNGSANGGPMTGGVLTVGDSIYSLGSTMTGNIGIKSFMNQSSVDGAVFRNGDASHPTAFSISINTPTLTLLEAPDPSIVPSATDPVYTKTIPFIMKLVRKVLLSGGGPYYNKNRTDSSGAIYTIDGNMYKDSNGVDLIYKSSWNTSEYRIKVSDTASGTCSGTGLCRWVGPGGRETSASSSDNSFAPVSSGANASGAKGWSIPVWEINKDDQTQRAVNSDEEAIYKNFQWLLHEKRMVAVIPLRASLGVGVPYKMAAFVTLIGNGLTGLMGAVPILQDGPNCTDKINAIWRVKQTYLKPGCASSTQPNFRQPGIPVLQANYSDVPGDSMFYLEAWDYGTTGSGPLTFNSLGDTSVYSIFYPPTSSYGVIPESIAANFGVMERLSFLTSNRVLASPADSTYGVSVDSAWDSRNRLLPLIVALAQTLDDQADATHNPFQILTGLSGSLTRPLLGRITDPETGSGSRQIDVVKIMNSDSSIRSNSAGPSEYVFRYLDPVTQKPIRSPLSLLAENERRYQDGLLNLMSRTELLSTFVTMLAEMGTPARATGAALTFSSLADFLGEIKVTSDSPTAIQYNLQTYLESVRDLLAGYPTTRSTNVYDTSWDHVGAWAVRLRDYFSTESVYSLVPMIDFSLDMVIDNVPSNAQIAGILNLLGSLFRNSDGNQDYLITNLISGDSADLLDISSPNGRSVVGVLLGIVKTGEFYSYLESDMSTPYPLKAVFTDLKRLIVSDMIQTPNQDSSSLLYTVGVLTGIFADMAAGGRKEMPGGFTFYDRFNQDENSDTYWNRLTLIFSR</sequence>
<evidence type="ECO:0000313" key="2">
    <source>
        <dbReference type="EMBL" id="TGK13994.1"/>
    </source>
</evidence>
<keyword evidence="3" id="KW-1185">Reference proteome</keyword>